<feature type="transmembrane region" description="Helical" evidence="2">
    <location>
        <begin position="41"/>
        <end position="62"/>
    </location>
</feature>
<reference evidence="3 4" key="1">
    <citation type="journal article" date="2014" name="PLoS ONE">
        <title>Genome Information of Methylobacterium oryzae, a Plant-Probiotic Methylotroph in the Phyllosphere.</title>
        <authorList>
            <person name="Kwak M.J."/>
            <person name="Jeong H."/>
            <person name="Madhaiyan M."/>
            <person name="Lee Y."/>
            <person name="Sa T.M."/>
            <person name="Oh T.K."/>
            <person name="Kim J.F."/>
        </authorList>
    </citation>
    <scope>NUCLEOTIDE SEQUENCE [LARGE SCALE GENOMIC DNA]</scope>
    <source>
        <strain evidence="3 4">CBMB20</strain>
    </source>
</reference>
<accession>A0A089NMY1</accession>
<keyword evidence="4" id="KW-1185">Reference proteome</keyword>
<keyword evidence="2" id="KW-0812">Transmembrane</keyword>
<feature type="compositionally biased region" description="Basic residues" evidence="1">
    <location>
        <begin position="21"/>
        <end position="36"/>
    </location>
</feature>
<evidence type="ECO:0000256" key="2">
    <source>
        <dbReference type="SAM" id="Phobius"/>
    </source>
</evidence>
<keyword evidence="2" id="KW-1133">Transmembrane helix</keyword>
<sequence>MTDNLHEGPLSPVAQPAPPKKLTRREERRRRRQRRRRGEEVLAWVLVPLICVGIYLGISAGFDFFGTSPGQVWDQLMQVKAMMEKRSGSPGARG</sequence>
<evidence type="ECO:0000256" key="1">
    <source>
        <dbReference type="SAM" id="MobiDB-lite"/>
    </source>
</evidence>
<organism evidence="3 4">
    <name type="scientific">Methylobacterium oryzae CBMB20</name>
    <dbReference type="NCBI Taxonomy" id="693986"/>
    <lineage>
        <taxon>Bacteria</taxon>
        <taxon>Pseudomonadati</taxon>
        <taxon>Pseudomonadota</taxon>
        <taxon>Alphaproteobacteria</taxon>
        <taxon>Hyphomicrobiales</taxon>
        <taxon>Methylobacteriaceae</taxon>
        <taxon>Methylobacterium</taxon>
    </lineage>
</organism>
<name>A0A089NMY1_9HYPH</name>
<dbReference type="EMBL" id="CP003811">
    <property type="protein sequence ID" value="AIQ88752.1"/>
    <property type="molecule type" value="Genomic_DNA"/>
</dbReference>
<dbReference type="STRING" id="693986.MOC_0997"/>
<proteinExistence type="predicted"/>
<evidence type="ECO:0000313" key="3">
    <source>
        <dbReference type="EMBL" id="AIQ88752.1"/>
    </source>
</evidence>
<dbReference type="HOGENOM" id="CLU_2451223_0_0_5"/>
<dbReference type="AlphaFoldDB" id="A0A089NMY1"/>
<dbReference type="KEGG" id="mor:MOC_0997"/>
<keyword evidence="2" id="KW-0472">Membrane</keyword>
<dbReference type="RefSeq" id="WP_043350748.1">
    <property type="nucleotide sequence ID" value="NZ_CP003811.1"/>
</dbReference>
<dbReference type="eggNOG" id="ENOG5033F8A">
    <property type="taxonomic scope" value="Bacteria"/>
</dbReference>
<dbReference type="Proteomes" id="UP000029492">
    <property type="component" value="Chromosome"/>
</dbReference>
<feature type="region of interest" description="Disordered" evidence="1">
    <location>
        <begin position="1"/>
        <end position="37"/>
    </location>
</feature>
<evidence type="ECO:0000313" key="4">
    <source>
        <dbReference type="Proteomes" id="UP000029492"/>
    </source>
</evidence>
<gene>
    <name evidence="3" type="ORF">MOC_0997</name>
</gene>
<dbReference type="GeneID" id="96603807"/>
<protein>
    <submittedName>
        <fullName evidence="3">Protein of unassigned function</fullName>
    </submittedName>
</protein>